<feature type="compositionally biased region" description="Acidic residues" evidence="10">
    <location>
        <begin position="298"/>
        <end position="308"/>
    </location>
</feature>
<dbReference type="GO" id="GO:0003677">
    <property type="term" value="F:DNA binding"/>
    <property type="evidence" value="ECO:0007669"/>
    <property type="project" value="InterPro"/>
</dbReference>
<dbReference type="PROSITE" id="PS51198">
    <property type="entry name" value="UVRD_HELICASE_ATP_BIND"/>
    <property type="match status" value="1"/>
</dbReference>
<reference evidence="14" key="1">
    <citation type="journal article" date="2021" name="Sci. Rep.">
        <title>Diploid genomic architecture of Nitzschia inconspicua, an elite biomass production diatom.</title>
        <authorList>
            <person name="Oliver A."/>
            <person name="Podell S."/>
            <person name="Pinowska A."/>
            <person name="Traller J.C."/>
            <person name="Smith S.R."/>
            <person name="McClure R."/>
            <person name="Beliaev A."/>
            <person name="Bohutskyi P."/>
            <person name="Hill E.A."/>
            <person name="Rabines A."/>
            <person name="Zheng H."/>
            <person name="Allen L.Z."/>
            <person name="Kuo A."/>
            <person name="Grigoriev I.V."/>
            <person name="Allen A.E."/>
            <person name="Hazlebeck D."/>
            <person name="Allen E.E."/>
        </authorList>
    </citation>
    <scope>NUCLEOTIDE SEQUENCE</scope>
    <source>
        <strain evidence="14">Hildebrandi</strain>
    </source>
</reference>
<accession>A0A9K3LQ67</accession>
<evidence type="ECO:0000313" key="14">
    <source>
        <dbReference type="EMBL" id="KAG7366247.1"/>
    </source>
</evidence>
<feature type="region of interest" description="Disordered" evidence="10">
    <location>
        <begin position="1024"/>
        <end position="1083"/>
    </location>
</feature>
<feature type="domain" description="UvrD-like helicase C-terminal" evidence="13">
    <location>
        <begin position="609"/>
        <end position="940"/>
    </location>
</feature>
<keyword evidence="4 9" id="KW-0067">ATP-binding</keyword>
<feature type="compositionally biased region" description="Acidic residues" evidence="10">
    <location>
        <begin position="388"/>
        <end position="401"/>
    </location>
</feature>
<dbReference type="GO" id="GO:0016787">
    <property type="term" value="F:hydrolase activity"/>
    <property type="evidence" value="ECO:0007669"/>
    <property type="project" value="UniProtKB-UniRule"/>
</dbReference>
<evidence type="ECO:0000256" key="8">
    <source>
        <dbReference type="ARBA" id="ARBA00048988"/>
    </source>
</evidence>
<dbReference type="PANTHER" id="PTHR11070">
    <property type="entry name" value="UVRD / RECB / PCRA DNA HELICASE FAMILY MEMBER"/>
    <property type="match status" value="1"/>
</dbReference>
<evidence type="ECO:0000256" key="5">
    <source>
        <dbReference type="ARBA" id="ARBA00023235"/>
    </source>
</evidence>
<dbReference type="InterPro" id="IPR000212">
    <property type="entry name" value="DNA_helicase_UvrD/REP"/>
</dbReference>
<keyword evidence="11" id="KW-0472">Membrane</keyword>
<dbReference type="Proteomes" id="UP000693970">
    <property type="component" value="Unassembled WGS sequence"/>
</dbReference>
<keyword evidence="2 9" id="KW-0378">Hydrolase</keyword>
<feature type="region of interest" description="Disordered" evidence="10">
    <location>
        <begin position="288"/>
        <end position="308"/>
    </location>
</feature>
<evidence type="ECO:0000259" key="13">
    <source>
        <dbReference type="PROSITE" id="PS51217"/>
    </source>
</evidence>
<dbReference type="InterPro" id="IPR014016">
    <property type="entry name" value="UvrD-like_ATP-bd"/>
</dbReference>
<comment type="catalytic activity">
    <reaction evidence="6">
        <text>Couples ATP hydrolysis with the unwinding of duplex DNA by translocating in the 3'-5' direction.</text>
        <dbReference type="EC" id="5.6.2.4"/>
    </reaction>
</comment>
<keyword evidence="5" id="KW-0413">Isomerase</keyword>
<dbReference type="GO" id="GO:0005634">
    <property type="term" value="C:nucleus"/>
    <property type="evidence" value="ECO:0007669"/>
    <property type="project" value="TreeGrafter"/>
</dbReference>
<evidence type="ECO:0000313" key="15">
    <source>
        <dbReference type="Proteomes" id="UP000693970"/>
    </source>
</evidence>
<evidence type="ECO:0000256" key="2">
    <source>
        <dbReference type="ARBA" id="ARBA00022801"/>
    </source>
</evidence>
<evidence type="ECO:0000256" key="11">
    <source>
        <dbReference type="SAM" id="Phobius"/>
    </source>
</evidence>
<proteinExistence type="predicted"/>
<evidence type="ECO:0000256" key="1">
    <source>
        <dbReference type="ARBA" id="ARBA00022741"/>
    </source>
</evidence>
<organism evidence="14 15">
    <name type="scientific">Nitzschia inconspicua</name>
    <dbReference type="NCBI Taxonomy" id="303405"/>
    <lineage>
        <taxon>Eukaryota</taxon>
        <taxon>Sar</taxon>
        <taxon>Stramenopiles</taxon>
        <taxon>Ochrophyta</taxon>
        <taxon>Bacillariophyta</taxon>
        <taxon>Bacillariophyceae</taxon>
        <taxon>Bacillariophycidae</taxon>
        <taxon>Bacillariales</taxon>
        <taxon>Bacillariaceae</taxon>
        <taxon>Nitzschia</taxon>
    </lineage>
</organism>
<dbReference type="OrthoDB" id="45462at2759"/>
<protein>
    <recommendedName>
        <fullName evidence="7">DNA 3'-5' helicase</fullName>
        <ecNumber evidence="7">5.6.2.4</ecNumber>
    </recommendedName>
</protein>
<evidence type="ECO:0000256" key="3">
    <source>
        <dbReference type="ARBA" id="ARBA00022806"/>
    </source>
</evidence>
<reference evidence="14" key="2">
    <citation type="submission" date="2021-04" db="EMBL/GenBank/DDBJ databases">
        <authorList>
            <person name="Podell S."/>
        </authorList>
    </citation>
    <scope>NUCLEOTIDE SEQUENCE</scope>
    <source>
        <strain evidence="14">Hildebrandi</strain>
    </source>
</reference>
<keyword evidence="1 9" id="KW-0547">Nucleotide-binding</keyword>
<name>A0A9K3LQ67_9STRA</name>
<evidence type="ECO:0000256" key="4">
    <source>
        <dbReference type="ARBA" id="ARBA00022840"/>
    </source>
</evidence>
<feature type="region of interest" description="Disordered" evidence="10">
    <location>
        <begin position="378"/>
        <end position="413"/>
    </location>
</feature>
<keyword evidence="15" id="KW-1185">Reference proteome</keyword>
<dbReference type="CDD" id="cd18807">
    <property type="entry name" value="SF1_C_UvrD"/>
    <property type="match status" value="1"/>
</dbReference>
<feature type="binding site" evidence="9">
    <location>
        <begin position="225"/>
        <end position="232"/>
    </location>
    <ligand>
        <name>ATP</name>
        <dbReference type="ChEBI" id="CHEBI:30616"/>
    </ligand>
</feature>
<dbReference type="Pfam" id="PF13361">
    <property type="entry name" value="UvrD_C"/>
    <property type="match status" value="1"/>
</dbReference>
<feature type="compositionally biased region" description="Low complexity" evidence="10">
    <location>
        <begin position="1157"/>
        <end position="1176"/>
    </location>
</feature>
<dbReference type="EC" id="5.6.2.4" evidence="7"/>
<dbReference type="GO" id="GO:0043138">
    <property type="term" value="F:3'-5' DNA helicase activity"/>
    <property type="evidence" value="ECO:0007669"/>
    <property type="project" value="UniProtKB-EC"/>
</dbReference>
<evidence type="ECO:0000256" key="10">
    <source>
        <dbReference type="SAM" id="MobiDB-lite"/>
    </source>
</evidence>
<dbReference type="PROSITE" id="PS51217">
    <property type="entry name" value="UVRD_HELICASE_CTER"/>
    <property type="match status" value="1"/>
</dbReference>
<keyword evidence="11" id="KW-0812">Transmembrane</keyword>
<evidence type="ECO:0000259" key="12">
    <source>
        <dbReference type="PROSITE" id="PS51198"/>
    </source>
</evidence>
<keyword evidence="3 9" id="KW-0347">Helicase</keyword>
<evidence type="ECO:0000256" key="7">
    <source>
        <dbReference type="ARBA" id="ARBA00034808"/>
    </source>
</evidence>
<dbReference type="GO" id="GO:0005524">
    <property type="term" value="F:ATP binding"/>
    <property type="evidence" value="ECO:0007669"/>
    <property type="project" value="UniProtKB-UniRule"/>
</dbReference>
<feature type="compositionally biased region" description="Basic and acidic residues" evidence="10">
    <location>
        <begin position="1029"/>
        <end position="1047"/>
    </location>
</feature>
<dbReference type="Pfam" id="PF00580">
    <property type="entry name" value="UvrD-helicase"/>
    <property type="match status" value="1"/>
</dbReference>
<keyword evidence="11" id="KW-1133">Transmembrane helix</keyword>
<dbReference type="CDD" id="cd17932">
    <property type="entry name" value="DEXQc_UvrD"/>
    <property type="match status" value="1"/>
</dbReference>
<feature type="domain" description="UvrD-like helicase ATP-binding" evidence="12">
    <location>
        <begin position="204"/>
        <end position="608"/>
    </location>
</feature>
<dbReference type="EMBL" id="JAGRRH010000007">
    <property type="protein sequence ID" value="KAG7366247.1"/>
    <property type="molecule type" value="Genomic_DNA"/>
</dbReference>
<comment type="catalytic activity">
    <reaction evidence="8">
        <text>ATP + H2O = ADP + phosphate + H(+)</text>
        <dbReference type="Rhea" id="RHEA:13065"/>
        <dbReference type="ChEBI" id="CHEBI:15377"/>
        <dbReference type="ChEBI" id="CHEBI:15378"/>
        <dbReference type="ChEBI" id="CHEBI:30616"/>
        <dbReference type="ChEBI" id="CHEBI:43474"/>
        <dbReference type="ChEBI" id="CHEBI:456216"/>
        <dbReference type="EC" id="5.6.2.4"/>
    </reaction>
</comment>
<feature type="region of interest" description="Disordered" evidence="10">
    <location>
        <begin position="1143"/>
        <end position="1192"/>
    </location>
</feature>
<dbReference type="InterPro" id="IPR014017">
    <property type="entry name" value="DNA_helicase_UvrD-like_C"/>
</dbReference>
<feature type="transmembrane region" description="Helical" evidence="11">
    <location>
        <begin position="12"/>
        <end position="30"/>
    </location>
</feature>
<gene>
    <name evidence="14" type="ORF">IV203_028917</name>
</gene>
<dbReference type="GO" id="GO:0000725">
    <property type="term" value="P:recombinational repair"/>
    <property type="evidence" value="ECO:0007669"/>
    <property type="project" value="TreeGrafter"/>
</dbReference>
<evidence type="ECO:0000256" key="6">
    <source>
        <dbReference type="ARBA" id="ARBA00034617"/>
    </source>
</evidence>
<dbReference type="PANTHER" id="PTHR11070:SF2">
    <property type="entry name" value="ATP-DEPENDENT DNA HELICASE SRS2"/>
    <property type="match status" value="1"/>
</dbReference>
<dbReference type="AlphaFoldDB" id="A0A9K3LQ67"/>
<comment type="caution">
    <text evidence="14">The sequence shown here is derived from an EMBL/GenBank/DDBJ whole genome shotgun (WGS) entry which is preliminary data.</text>
</comment>
<sequence length="1260" mass="141526">MPISQNLPRRRPITVVFVVTVVMMMVQWTHTVVSWQARTGSSSKIRQYSSARSGTTWRNSCPSKILRHDHRRHYHFRTSWKIISRSTTSSFSSSTTSLRFSSRLYSDDSRSSSVLTAASTKGIPSISLFDDDYHDESSSSSSSATAIDSFFQESTESSTSISDKKLSHLLHGLNPSQIEAVTQPVVDLRQLRRQNNDDVSFLDDNIQDIIAAVSTPAGVITRVIAGPGSGKTKVLTTRIAYILQQKQMSSNGFQRNLGNVLALTFSRKAAGEMKERLDRLLGELQDLESEHEQQQQQPEEEEEEDDDDDAIRLDRHGNIVEEFVHGQAAKEASKVTLPQGLERVEMGTFHSICAKIMRYNGELLQDLPSVHRDMSHATPILVKSNNNNDDEDDDEDDDDEETTKTASSSQPAVYEIPQVNLNGQFVIADQTEQLRILKECLTECKISLKEESIKPIKILKTICDMKESFAQGIDPFLQKGDKPPGQAMQLARQVYYRYREKLLSNNAVDFDDLILMTRELLMENEDVRQRLHNRWPHVLVDEFQDSSKTQLDLVKLLTSSTLFVVGDSDQAIYTWRGAHVGSLHDVKQEFSSYGDIHTVFLKENYRSTANIVRAAERVISNNDGSGKNDDLRRSMKPIRGSGKNPRIVACDDEEAEANFVVDTILEMIEKQEIDQNKTVAIVYRTNSQSRHLEEACVAKGLPYVIRGGAGGFYNRAEIKDCLCFLRWIYNGNDVGSMLRAVKTPTKGIGDKAIDEFQRYCEVMQLYFVEKEKERKRPTPLDVLISMTNDGTNSMNKAGDFVLPSGAPLAEDHISKRALKNFLAFSSKMKDFRIQAYQKSVEELLFYIIEELDLKKHFNAISKSKSEFSDRMENVKELRQAAKKYGDTGPALAVSNPEESGLTRFLDDVALVSDLADAADEQAKNDDHLVANLMTIHASKGMEFDGVFVVGLEEGTLPCTQALQDDDGVQLEEERRLCYVAMTRAKTHLILTWRREVTLFSDWSSLGSKTVEKSRSRFLDPLIAKKKKTTSKEKDKGTGKDDGIERSARSPARLASGSVQRKRAPEHGLKRPPPKGREFSSQSIDVVRNGAARSIATYSNGVDEMTDIKRADRERRIRSEKTEPILGHIPVAKKRLVKKELHENVSKRMAGNSSPLESNSRPSRRTATTSLSSTSNTKPASQRPAQVPQKRPLPSFVDPTWFFPVGEAVLHRNLGRGVVLGHVPGEEVDETQVRVEFENGKVLEFPALGTDIVPDIGPRRR</sequence>
<evidence type="ECO:0000256" key="9">
    <source>
        <dbReference type="PROSITE-ProRule" id="PRU00560"/>
    </source>
</evidence>